<dbReference type="InterPro" id="IPR036412">
    <property type="entry name" value="HAD-like_sf"/>
</dbReference>
<evidence type="ECO:0000313" key="2">
    <source>
        <dbReference type="Proteomes" id="UP000199548"/>
    </source>
</evidence>
<dbReference type="InterPro" id="IPR023214">
    <property type="entry name" value="HAD_sf"/>
</dbReference>
<protein>
    <submittedName>
        <fullName evidence="1">Phosphoserine / homoserine phosphotransferase</fullName>
    </submittedName>
</protein>
<dbReference type="OrthoDB" id="9801134at2"/>
<sequence>MSEVLEKVACIDLEGVLVPEMWPYIAQRTGIDVLHETTREVPEYRLLMARRISALRSHGVTLPQMQEILAEIAPFPESTDFLARIGEQYSVRILSDCFYELADPVLGLLGRPTALCHHLVTDDDGFIVRCEFAPSRRGKEDVVTAFLDAGSEVVAVGDAFNDLEMLKLATRGFLVRPSESTRAMASSRICVVEHVDEIVEMLR</sequence>
<dbReference type="GO" id="GO:0016740">
    <property type="term" value="F:transferase activity"/>
    <property type="evidence" value="ECO:0007669"/>
    <property type="project" value="UniProtKB-KW"/>
</dbReference>
<accession>A0A1I3RPD0</accession>
<dbReference type="Pfam" id="PF00702">
    <property type="entry name" value="Hydrolase"/>
    <property type="match status" value="1"/>
</dbReference>
<reference evidence="1 2" key="1">
    <citation type="submission" date="2016-10" db="EMBL/GenBank/DDBJ databases">
        <authorList>
            <person name="de Groot N.N."/>
        </authorList>
    </citation>
    <scope>NUCLEOTIDE SEQUENCE [LARGE SCALE GENOMIC DNA]</scope>
    <source>
        <strain evidence="1 2">LMG 23650</strain>
    </source>
</reference>
<name>A0A1I3RPD0_9BURK</name>
<dbReference type="STRING" id="420953.SAMN05192543_107360"/>
<dbReference type="Gene3D" id="3.40.50.1000">
    <property type="entry name" value="HAD superfamily/HAD-like"/>
    <property type="match status" value="1"/>
</dbReference>
<keyword evidence="1" id="KW-0808">Transferase</keyword>
<dbReference type="EMBL" id="FOQU01000007">
    <property type="protein sequence ID" value="SFJ48155.1"/>
    <property type="molecule type" value="Genomic_DNA"/>
</dbReference>
<dbReference type="RefSeq" id="WP_091016708.1">
    <property type="nucleotide sequence ID" value="NZ_CP041745.1"/>
</dbReference>
<dbReference type="AlphaFoldDB" id="A0A1I3RPD0"/>
<dbReference type="Proteomes" id="UP000199548">
    <property type="component" value="Unassembled WGS sequence"/>
</dbReference>
<gene>
    <name evidence="1" type="ORF">SAMN05192543_107360</name>
</gene>
<organism evidence="1 2">
    <name type="scientific">Paraburkholderia megapolitana</name>
    <dbReference type="NCBI Taxonomy" id="420953"/>
    <lineage>
        <taxon>Bacteria</taxon>
        <taxon>Pseudomonadati</taxon>
        <taxon>Pseudomonadota</taxon>
        <taxon>Betaproteobacteria</taxon>
        <taxon>Burkholderiales</taxon>
        <taxon>Burkholderiaceae</taxon>
        <taxon>Paraburkholderia</taxon>
    </lineage>
</organism>
<dbReference type="NCBIfam" id="NF010109">
    <property type="entry name" value="PRK13582.1"/>
    <property type="match status" value="1"/>
</dbReference>
<dbReference type="SUPFAM" id="SSF56784">
    <property type="entry name" value="HAD-like"/>
    <property type="match status" value="1"/>
</dbReference>
<proteinExistence type="predicted"/>
<evidence type="ECO:0000313" key="1">
    <source>
        <dbReference type="EMBL" id="SFJ48155.1"/>
    </source>
</evidence>
<keyword evidence="2" id="KW-1185">Reference proteome</keyword>
<dbReference type="Gene3D" id="3.90.1470.10">
    <property type="entry name" value="thrh gene product, domain 2"/>
    <property type="match status" value="1"/>
</dbReference>